<accession>A0A4R3KRF5</accession>
<reference evidence="3 4" key="1">
    <citation type="submission" date="2019-03" db="EMBL/GenBank/DDBJ databases">
        <title>Genomic Encyclopedia of Type Strains, Phase IV (KMG-IV): sequencing the most valuable type-strain genomes for metagenomic binning, comparative biology and taxonomic classification.</title>
        <authorList>
            <person name="Goeker M."/>
        </authorList>
    </citation>
    <scope>NUCLEOTIDE SEQUENCE [LARGE SCALE GENOMIC DNA]</scope>
    <source>
        <strain evidence="3 4">DSM 21100</strain>
    </source>
</reference>
<protein>
    <submittedName>
        <fullName evidence="3">Transglycosylase-like protein with SLT domain</fullName>
    </submittedName>
</protein>
<organism evidence="3 4">
    <name type="scientific">Anseongella ginsenosidimutans</name>
    <dbReference type="NCBI Taxonomy" id="496056"/>
    <lineage>
        <taxon>Bacteria</taxon>
        <taxon>Pseudomonadati</taxon>
        <taxon>Bacteroidota</taxon>
        <taxon>Sphingobacteriia</taxon>
        <taxon>Sphingobacteriales</taxon>
        <taxon>Sphingobacteriaceae</taxon>
        <taxon>Anseongella</taxon>
    </lineage>
</organism>
<name>A0A4R3KRF5_9SPHI</name>
<dbReference type="InterPro" id="IPR008258">
    <property type="entry name" value="Transglycosylase_SLT_dom_1"/>
</dbReference>
<keyword evidence="4" id="KW-1185">Reference proteome</keyword>
<evidence type="ECO:0000313" key="3">
    <source>
        <dbReference type="EMBL" id="TCS86865.1"/>
    </source>
</evidence>
<dbReference type="CDD" id="cd16894">
    <property type="entry name" value="MltD-like"/>
    <property type="match status" value="1"/>
</dbReference>
<evidence type="ECO:0000256" key="1">
    <source>
        <dbReference type="ARBA" id="ARBA00007734"/>
    </source>
</evidence>
<gene>
    <name evidence="3" type="ORF">EDD80_106176</name>
</gene>
<dbReference type="Gene3D" id="1.10.530.10">
    <property type="match status" value="1"/>
</dbReference>
<evidence type="ECO:0000259" key="2">
    <source>
        <dbReference type="Pfam" id="PF01464"/>
    </source>
</evidence>
<dbReference type="InterPro" id="IPR023346">
    <property type="entry name" value="Lysozyme-like_dom_sf"/>
</dbReference>
<dbReference type="AlphaFoldDB" id="A0A4R3KRF5"/>
<dbReference type="OrthoDB" id="9815002at2"/>
<evidence type="ECO:0000313" key="4">
    <source>
        <dbReference type="Proteomes" id="UP000295807"/>
    </source>
</evidence>
<comment type="similarity">
    <text evidence="1">Belongs to the transglycosylase Slt family.</text>
</comment>
<dbReference type="PANTHER" id="PTHR37423">
    <property type="entry name" value="SOLUBLE LYTIC MUREIN TRANSGLYCOSYLASE-RELATED"/>
    <property type="match status" value="1"/>
</dbReference>
<dbReference type="Proteomes" id="UP000295807">
    <property type="component" value="Unassembled WGS sequence"/>
</dbReference>
<dbReference type="Pfam" id="PF01464">
    <property type="entry name" value="SLT"/>
    <property type="match status" value="1"/>
</dbReference>
<feature type="domain" description="Transglycosylase SLT" evidence="2">
    <location>
        <begin position="122"/>
        <end position="215"/>
    </location>
</feature>
<sequence length="253" mass="28971">MIKRYLLSSVALLIILSFNKLFSYPEPGKAAGPEKERTARIAEKAPDVSRNELLTAEAAGFPVRLSFAGEPIPLENQRVFKKMDYALRKHYRQLALNKKLMEGNPRTMSVIDRILEKHKIPEDFRYLPVIESRLSRATSHKGAGGYWQFMPATARALGLVVNDEVDERNDLVKSTIAACKYLKTLYRELGSWTLAAAAYNIGQGKLQKELRRQDTGSYYFLDLNAETERYLYRLVAMKELLNNPSRYREVYGN</sequence>
<dbReference type="EMBL" id="SMAD01000006">
    <property type="protein sequence ID" value="TCS86865.1"/>
    <property type="molecule type" value="Genomic_DNA"/>
</dbReference>
<dbReference type="RefSeq" id="WP_132129423.1">
    <property type="nucleotide sequence ID" value="NZ_CP042432.1"/>
</dbReference>
<dbReference type="SUPFAM" id="SSF53955">
    <property type="entry name" value="Lysozyme-like"/>
    <property type="match status" value="1"/>
</dbReference>
<dbReference type="PANTHER" id="PTHR37423:SF2">
    <property type="entry name" value="MEMBRANE-BOUND LYTIC MUREIN TRANSGLYCOSYLASE C"/>
    <property type="match status" value="1"/>
</dbReference>
<proteinExistence type="inferred from homology"/>
<comment type="caution">
    <text evidence="3">The sequence shown here is derived from an EMBL/GenBank/DDBJ whole genome shotgun (WGS) entry which is preliminary data.</text>
</comment>